<dbReference type="NCBIfam" id="NF037982">
    <property type="entry name" value="Nramp_1"/>
    <property type="match status" value="1"/>
</dbReference>
<keyword evidence="5 7" id="KW-1133">Transmembrane helix</keyword>
<name>A0AAV2QIJ2_MEGNR</name>
<evidence type="ECO:0000256" key="5">
    <source>
        <dbReference type="ARBA" id="ARBA00022989"/>
    </source>
</evidence>
<feature type="transmembrane region" description="Helical" evidence="7">
    <location>
        <begin position="383"/>
        <end position="404"/>
    </location>
</feature>
<dbReference type="GO" id="GO:0005384">
    <property type="term" value="F:manganese ion transmembrane transporter activity"/>
    <property type="evidence" value="ECO:0007669"/>
    <property type="project" value="TreeGrafter"/>
</dbReference>
<evidence type="ECO:0000256" key="2">
    <source>
        <dbReference type="ARBA" id="ARBA00006670"/>
    </source>
</evidence>
<dbReference type="GO" id="GO:0010008">
    <property type="term" value="C:endosome membrane"/>
    <property type="evidence" value="ECO:0007669"/>
    <property type="project" value="TreeGrafter"/>
</dbReference>
<reference evidence="8 9" key="1">
    <citation type="submission" date="2024-05" db="EMBL/GenBank/DDBJ databases">
        <authorList>
            <person name="Wallberg A."/>
        </authorList>
    </citation>
    <scope>NUCLEOTIDE SEQUENCE [LARGE SCALE GENOMIC DNA]</scope>
</reference>
<evidence type="ECO:0000256" key="4">
    <source>
        <dbReference type="ARBA" id="ARBA00022692"/>
    </source>
</evidence>
<feature type="transmembrane region" description="Helical" evidence="7">
    <location>
        <begin position="122"/>
        <end position="143"/>
    </location>
</feature>
<sequence length="490" mass="54657">MQSSYSVVHKKMMKEPNTYKRDSADTAAVAYTNNGYDNSTVDIYTNQNQSSKSTEITLKDNQLDTYFSDEQVLIPEDDNKVFSFRKLWAFTGPGFLMSIAYLDPGNIESDLQEGTIANYKLLWVLTWATIIGLLMQMLSARLGTVTGLHLAEHCYRAYPRVPRILLWIMVEIAIIGSDMQEVIGTSIAIYLLSNRVIPLWGGVLITICDTFTFLLLDSYGLRKLELFFGFLITVMAVTFGYEYGVAQPDSLEVVKGIFIPGCSGCDSRALLQAVGIVGAVIMPHNLYLHSALVKSRKVDRSKKREVREANKYYLIESTLALLASLVINIFVVSVFASGLSGRTNDDVREECTIYVNETGADIDIDVFPDNGDLVDADLYKGGVFLGCSFGIACLYIWAVGILAAGQSSTMCGTYAGQFAMEGFLNLRWKRWQRILLTRSIAMTPAFFVAFYKIEKDISGLDLLVNIVTALFCHTRHHLLIIRENHGPLPE</sequence>
<evidence type="ECO:0008006" key="10">
    <source>
        <dbReference type="Google" id="ProtNLM"/>
    </source>
</evidence>
<keyword evidence="4 7" id="KW-0812">Transmembrane</keyword>
<accession>A0AAV2QIJ2</accession>
<feature type="transmembrane region" description="Helical" evidence="7">
    <location>
        <begin position="269"/>
        <end position="292"/>
    </location>
</feature>
<evidence type="ECO:0000256" key="6">
    <source>
        <dbReference type="ARBA" id="ARBA00023136"/>
    </source>
</evidence>
<organism evidence="8 9">
    <name type="scientific">Meganyctiphanes norvegica</name>
    <name type="common">Northern krill</name>
    <name type="synonym">Thysanopoda norvegica</name>
    <dbReference type="NCBI Taxonomy" id="48144"/>
    <lineage>
        <taxon>Eukaryota</taxon>
        <taxon>Metazoa</taxon>
        <taxon>Ecdysozoa</taxon>
        <taxon>Arthropoda</taxon>
        <taxon>Crustacea</taxon>
        <taxon>Multicrustacea</taxon>
        <taxon>Malacostraca</taxon>
        <taxon>Eumalacostraca</taxon>
        <taxon>Eucarida</taxon>
        <taxon>Euphausiacea</taxon>
        <taxon>Euphausiidae</taxon>
        <taxon>Meganyctiphanes</taxon>
    </lineage>
</organism>
<evidence type="ECO:0000313" key="9">
    <source>
        <dbReference type="Proteomes" id="UP001497623"/>
    </source>
</evidence>
<comment type="caution">
    <text evidence="8">The sequence shown here is derived from an EMBL/GenBank/DDBJ whole genome shotgun (WGS) entry which is preliminary data.</text>
</comment>
<keyword evidence="6 7" id="KW-0472">Membrane</keyword>
<dbReference type="Pfam" id="PF01566">
    <property type="entry name" value="Nramp"/>
    <property type="match status" value="1"/>
</dbReference>
<proteinExistence type="inferred from homology"/>
<dbReference type="PRINTS" id="PR00447">
    <property type="entry name" value="NATRESASSCMP"/>
</dbReference>
<keyword evidence="9" id="KW-1185">Reference proteome</keyword>
<keyword evidence="3" id="KW-0813">Transport</keyword>
<dbReference type="NCBIfam" id="TIGR01197">
    <property type="entry name" value="nramp"/>
    <property type="match status" value="1"/>
</dbReference>
<dbReference type="GO" id="GO:0015086">
    <property type="term" value="F:cadmium ion transmembrane transporter activity"/>
    <property type="evidence" value="ECO:0007669"/>
    <property type="project" value="TreeGrafter"/>
</dbReference>
<dbReference type="EMBL" id="CAXKWB010006614">
    <property type="protein sequence ID" value="CAL4083614.1"/>
    <property type="molecule type" value="Genomic_DNA"/>
</dbReference>
<dbReference type="Proteomes" id="UP001497623">
    <property type="component" value="Unassembled WGS sequence"/>
</dbReference>
<feature type="transmembrane region" description="Helical" evidence="7">
    <location>
        <begin position="313"/>
        <end position="336"/>
    </location>
</feature>
<dbReference type="GO" id="GO:0005381">
    <property type="term" value="F:iron ion transmembrane transporter activity"/>
    <property type="evidence" value="ECO:0007669"/>
    <property type="project" value="TreeGrafter"/>
</dbReference>
<dbReference type="PANTHER" id="PTHR11706:SF33">
    <property type="entry name" value="NATURAL RESISTANCE-ASSOCIATED MACROPHAGE PROTEIN 2"/>
    <property type="match status" value="1"/>
</dbReference>
<evidence type="ECO:0000256" key="7">
    <source>
        <dbReference type="SAM" id="Phobius"/>
    </source>
</evidence>
<feature type="transmembrane region" description="Helical" evidence="7">
    <location>
        <begin position="223"/>
        <end position="241"/>
    </location>
</feature>
<dbReference type="AlphaFoldDB" id="A0AAV2QIJ2"/>
<protein>
    <recommendedName>
        <fullName evidence="10">Natural resistance-associated macrophage protein</fullName>
    </recommendedName>
</protein>
<feature type="transmembrane region" description="Helical" evidence="7">
    <location>
        <begin position="197"/>
        <end position="216"/>
    </location>
</feature>
<comment type="similarity">
    <text evidence="2">Belongs to the NRAMP family.</text>
</comment>
<feature type="transmembrane region" description="Helical" evidence="7">
    <location>
        <begin position="435"/>
        <end position="453"/>
    </location>
</feature>
<evidence type="ECO:0000313" key="8">
    <source>
        <dbReference type="EMBL" id="CAL4083614.1"/>
    </source>
</evidence>
<comment type="subcellular location">
    <subcellularLocation>
        <location evidence="1">Membrane</location>
        <topology evidence="1">Multi-pass membrane protein</topology>
    </subcellularLocation>
</comment>
<evidence type="ECO:0000256" key="3">
    <source>
        <dbReference type="ARBA" id="ARBA00022448"/>
    </source>
</evidence>
<evidence type="ECO:0000256" key="1">
    <source>
        <dbReference type="ARBA" id="ARBA00004141"/>
    </source>
</evidence>
<gene>
    <name evidence="8" type="ORF">MNOR_LOCUS12191</name>
</gene>
<dbReference type="GO" id="GO:0005886">
    <property type="term" value="C:plasma membrane"/>
    <property type="evidence" value="ECO:0007669"/>
    <property type="project" value="TreeGrafter"/>
</dbReference>
<dbReference type="InterPro" id="IPR001046">
    <property type="entry name" value="NRAMP_fam"/>
</dbReference>
<dbReference type="PANTHER" id="PTHR11706">
    <property type="entry name" value="SOLUTE CARRIER PROTEIN FAMILY 11 MEMBER"/>
    <property type="match status" value="1"/>
</dbReference>